<dbReference type="InterPro" id="IPR007278">
    <property type="entry name" value="DUF397"/>
</dbReference>
<dbReference type="RefSeq" id="WP_013020437.1">
    <property type="nucleotide sequence ID" value="NC_013947.1"/>
</dbReference>
<dbReference type="AlphaFoldDB" id="D3QBX7"/>
<evidence type="ECO:0000256" key="1">
    <source>
        <dbReference type="SAM" id="MobiDB-lite"/>
    </source>
</evidence>
<dbReference type="EMBL" id="CP001778">
    <property type="protein sequence ID" value="ADD44866.1"/>
    <property type="molecule type" value="Genomic_DNA"/>
</dbReference>
<evidence type="ECO:0000313" key="3">
    <source>
        <dbReference type="EMBL" id="ADD44866.1"/>
    </source>
</evidence>
<sequence>MTGPWRKSSRSGAGNSSQCVETRANWRKSTRSGQGSSSQCLETRAHGPHVDVRDSKTPELGFLSMSASDWDAFLTTVKK</sequence>
<feature type="compositionally biased region" description="Basic and acidic residues" evidence="1">
    <location>
        <begin position="43"/>
        <end position="55"/>
    </location>
</feature>
<name>D3QBX7_STANL</name>
<dbReference type="STRING" id="446470.Snas_5232"/>
<dbReference type="Proteomes" id="UP000000844">
    <property type="component" value="Chromosome"/>
</dbReference>
<keyword evidence="4" id="KW-1185">Reference proteome</keyword>
<feature type="compositionally biased region" description="Polar residues" evidence="1">
    <location>
        <begin position="10"/>
        <end position="20"/>
    </location>
</feature>
<protein>
    <recommendedName>
        <fullName evidence="2">DUF397 domain-containing protein</fullName>
    </recommendedName>
</protein>
<feature type="compositionally biased region" description="Polar residues" evidence="1">
    <location>
        <begin position="31"/>
        <end position="41"/>
    </location>
</feature>
<dbReference type="OrthoDB" id="3430276at2"/>
<feature type="region of interest" description="Disordered" evidence="1">
    <location>
        <begin position="1"/>
        <end position="55"/>
    </location>
</feature>
<gene>
    <name evidence="3" type="ordered locus">Snas_5232</name>
</gene>
<evidence type="ECO:0000259" key="2">
    <source>
        <dbReference type="Pfam" id="PF04149"/>
    </source>
</evidence>
<dbReference type="KEGG" id="sna:Snas_5232"/>
<evidence type="ECO:0000313" key="4">
    <source>
        <dbReference type="Proteomes" id="UP000000844"/>
    </source>
</evidence>
<reference evidence="3 4" key="1">
    <citation type="journal article" date="2009" name="Stand. Genomic Sci.">
        <title>Complete genome sequence of Stackebrandtia nassauensis type strain (LLR-40K-21).</title>
        <authorList>
            <person name="Munk C."/>
            <person name="Lapidus A."/>
            <person name="Copeland A."/>
            <person name="Jando M."/>
            <person name="Mayilraj S."/>
            <person name="Glavina Del Rio T."/>
            <person name="Nolan M."/>
            <person name="Chen F."/>
            <person name="Lucas S."/>
            <person name="Tice H."/>
            <person name="Cheng J.F."/>
            <person name="Han C."/>
            <person name="Detter J.C."/>
            <person name="Bruce D."/>
            <person name="Goodwin L."/>
            <person name="Chain P."/>
            <person name="Pitluck S."/>
            <person name="Goker M."/>
            <person name="Ovchinikova G."/>
            <person name="Pati A."/>
            <person name="Ivanova N."/>
            <person name="Mavromatis K."/>
            <person name="Chen A."/>
            <person name="Palaniappan K."/>
            <person name="Land M."/>
            <person name="Hauser L."/>
            <person name="Chang Y.J."/>
            <person name="Jeffries C.D."/>
            <person name="Bristow J."/>
            <person name="Eisen J.A."/>
            <person name="Markowitz V."/>
            <person name="Hugenholtz P."/>
            <person name="Kyrpides N.C."/>
            <person name="Klenk H.P."/>
        </authorList>
    </citation>
    <scope>NUCLEOTIDE SEQUENCE [LARGE SCALE GENOMIC DNA]</scope>
    <source>
        <strain evidence="4">DSM 44728 / CIP 108903 / NRRL B-16338 / NBRC 102104 / LLR-40K-21</strain>
    </source>
</reference>
<dbReference type="HOGENOM" id="CLU_131550_0_1_11"/>
<accession>D3QBX7</accession>
<dbReference type="Pfam" id="PF04149">
    <property type="entry name" value="DUF397"/>
    <property type="match status" value="1"/>
</dbReference>
<organism evidence="3 4">
    <name type="scientific">Stackebrandtia nassauensis (strain DSM 44728 / CIP 108903 / NRRL B-16338 / NBRC 102104 / LLR-40K-21)</name>
    <dbReference type="NCBI Taxonomy" id="446470"/>
    <lineage>
        <taxon>Bacteria</taxon>
        <taxon>Bacillati</taxon>
        <taxon>Actinomycetota</taxon>
        <taxon>Actinomycetes</taxon>
        <taxon>Glycomycetales</taxon>
        <taxon>Glycomycetaceae</taxon>
        <taxon>Stackebrandtia</taxon>
    </lineage>
</organism>
<proteinExistence type="predicted"/>
<feature type="domain" description="DUF397" evidence="2">
    <location>
        <begin position="24"/>
        <end position="78"/>
    </location>
</feature>